<gene>
    <name evidence="2" type="ORF">N7456_011083</name>
</gene>
<dbReference type="Proteomes" id="UP001149165">
    <property type="component" value="Unassembled WGS sequence"/>
</dbReference>
<evidence type="ECO:0000313" key="2">
    <source>
        <dbReference type="EMBL" id="KAJ5087467.1"/>
    </source>
</evidence>
<accession>A0A9W9K0D6</accession>
<reference evidence="2" key="2">
    <citation type="journal article" date="2023" name="IMA Fungus">
        <title>Comparative genomic study of the Penicillium genus elucidates a diverse pangenome and 15 lateral gene transfer events.</title>
        <authorList>
            <person name="Petersen C."/>
            <person name="Sorensen T."/>
            <person name="Nielsen M.R."/>
            <person name="Sondergaard T.E."/>
            <person name="Sorensen J.L."/>
            <person name="Fitzpatrick D.A."/>
            <person name="Frisvad J.C."/>
            <person name="Nielsen K.L."/>
        </authorList>
    </citation>
    <scope>NUCLEOTIDE SEQUENCE</scope>
    <source>
        <strain evidence="2">IBT 30069</strain>
    </source>
</reference>
<dbReference type="AlphaFoldDB" id="A0A9W9K0D6"/>
<sequence length="102" mass="11419">MKLRGEQDTLPRVPENQQQYPWSPGLARQSRDTKAGQRQADDGISKRPWANLNAGDPHCSPRQQAGGAMEYPAQPRGLPKCRHPEDAQVDCEDNTRTGFGRH</sequence>
<comment type="caution">
    <text evidence="2">The sequence shown here is derived from an EMBL/GenBank/DDBJ whole genome shotgun (WGS) entry which is preliminary data.</text>
</comment>
<protein>
    <submittedName>
        <fullName evidence="2">Uncharacterized protein</fullName>
    </submittedName>
</protein>
<organism evidence="2 3">
    <name type="scientific">Penicillium angulare</name>
    <dbReference type="NCBI Taxonomy" id="116970"/>
    <lineage>
        <taxon>Eukaryota</taxon>
        <taxon>Fungi</taxon>
        <taxon>Dikarya</taxon>
        <taxon>Ascomycota</taxon>
        <taxon>Pezizomycotina</taxon>
        <taxon>Eurotiomycetes</taxon>
        <taxon>Eurotiomycetidae</taxon>
        <taxon>Eurotiales</taxon>
        <taxon>Aspergillaceae</taxon>
        <taxon>Penicillium</taxon>
    </lineage>
</organism>
<proteinExistence type="predicted"/>
<reference evidence="2" key="1">
    <citation type="submission" date="2022-11" db="EMBL/GenBank/DDBJ databases">
        <authorList>
            <person name="Petersen C."/>
        </authorList>
    </citation>
    <scope>NUCLEOTIDE SEQUENCE</scope>
    <source>
        <strain evidence="2">IBT 30069</strain>
    </source>
</reference>
<evidence type="ECO:0000313" key="3">
    <source>
        <dbReference type="Proteomes" id="UP001149165"/>
    </source>
</evidence>
<feature type="compositionally biased region" description="Basic and acidic residues" evidence="1">
    <location>
        <begin position="29"/>
        <end position="45"/>
    </location>
</feature>
<name>A0A9W9K0D6_9EURO</name>
<keyword evidence="3" id="KW-1185">Reference proteome</keyword>
<feature type="region of interest" description="Disordered" evidence="1">
    <location>
        <begin position="1"/>
        <end position="102"/>
    </location>
</feature>
<evidence type="ECO:0000256" key="1">
    <source>
        <dbReference type="SAM" id="MobiDB-lite"/>
    </source>
</evidence>
<dbReference type="EMBL" id="JAPQKH010000007">
    <property type="protein sequence ID" value="KAJ5087467.1"/>
    <property type="molecule type" value="Genomic_DNA"/>
</dbReference>